<reference evidence="1" key="1">
    <citation type="submission" date="2023-10" db="EMBL/GenBank/DDBJ databases">
        <title>Genome assembly of Pristionchus species.</title>
        <authorList>
            <person name="Yoshida K."/>
            <person name="Sommer R.J."/>
        </authorList>
    </citation>
    <scope>NUCLEOTIDE SEQUENCE</scope>
    <source>
        <strain evidence="1">RS0144</strain>
    </source>
</reference>
<comment type="caution">
    <text evidence="1">The sequence shown here is derived from an EMBL/GenBank/DDBJ whole genome shotgun (WGS) entry which is preliminary data.</text>
</comment>
<dbReference type="AlphaFoldDB" id="A0AAV5T1Q3"/>
<sequence>SRFSRKHHCPVNVSLWHFSLSQPVFGNSTSFAVLKIQPKLRANRDCSHLSSSFAVASAGKIESAVSQ</sequence>
<evidence type="ECO:0000313" key="1">
    <source>
        <dbReference type="EMBL" id="GMS86265.1"/>
    </source>
</evidence>
<evidence type="ECO:0000313" key="2">
    <source>
        <dbReference type="Proteomes" id="UP001432027"/>
    </source>
</evidence>
<feature type="non-terminal residue" evidence="1">
    <location>
        <position position="1"/>
    </location>
</feature>
<protein>
    <recommendedName>
        <fullName evidence="3">Ribosomal protein</fullName>
    </recommendedName>
</protein>
<name>A0AAV5T1Q3_9BILA</name>
<organism evidence="1 2">
    <name type="scientific">Pristionchus entomophagus</name>
    <dbReference type="NCBI Taxonomy" id="358040"/>
    <lineage>
        <taxon>Eukaryota</taxon>
        <taxon>Metazoa</taxon>
        <taxon>Ecdysozoa</taxon>
        <taxon>Nematoda</taxon>
        <taxon>Chromadorea</taxon>
        <taxon>Rhabditida</taxon>
        <taxon>Rhabditina</taxon>
        <taxon>Diplogasteromorpha</taxon>
        <taxon>Diplogasteroidea</taxon>
        <taxon>Neodiplogasteridae</taxon>
        <taxon>Pristionchus</taxon>
    </lineage>
</organism>
<evidence type="ECO:0008006" key="3">
    <source>
        <dbReference type="Google" id="ProtNLM"/>
    </source>
</evidence>
<accession>A0AAV5T1Q3</accession>
<dbReference type="Proteomes" id="UP001432027">
    <property type="component" value="Unassembled WGS sequence"/>
</dbReference>
<proteinExistence type="predicted"/>
<keyword evidence="2" id="KW-1185">Reference proteome</keyword>
<gene>
    <name evidence="1" type="ORF">PENTCL1PPCAC_8440</name>
</gene>
<dbReference type="EMBL" id="BTSX01000002">
    <property type="protein sequence ID" value="GMS86265.1"/>
    <property type="molecule type" value="Genomic_DNA"/>
</dbReference>